<evidence type="ECO:0000256" key="1">
    <source>
        <dbReference type="ARBA" id="ARBA00023125"/>
    </source>
</evidence>
<dbReference type="GO" id="GO:0003697">
    <property type="term" value="F:single-stranded DNA binding"/>
    <property type="evidence" value="ECO:0007669"/>
    <property type="project" value="UniProtKB-UniRule"/>
</dbReference>
<dbReference type="PANTHER" id="PTHR10302:SF27">
    <property type="entry name" value="SINGLE-STRANDED DNA-BINDING PROTEIN"/>
    <property type="match status" value="1"/>
</dbReference>
<comment type="caution">
    <text evidence="2">Lacks conserved residue(s) required for the propagation of feature annotation.</text>
</comment>
<proteinExistence type="inferred from homology"/>
<dbReference type="GO" id="GO:0006260">
    <property type="term" value="P:DNA replication"/>
    <property type="evidence" value="ECO:0007669"/>
    <property type="project" value="InterPro"/>
</dbReference>
<protein>
    <recommendedName>
        <fullName evidence="2 3">Single-stranded DNA-binding protein</fullName>
        <shortName evidence="2">SSB</shortName>
    </recommendedName>
</protein>
<dbReference type="Gene3D" id="2.40.50.140">
    <property type="entry name" value="Nucleic acid-binding proteins"/>
    <property type="match status" value="1"/>
</dbReference>
<evidence type="ECO:0000256" key="2">
    <source>
        <dbReference type="HAMAP-Rule" id="MF_00984"/>
    </source>
</evidence>
<dbReference type="CDD" id="cd04496">
    <property type="entry name" value="SSB_OBF"/>
    <property type="match status" value="1"/>
</dbReference>
<dbReference type="PANTHER" id="PTHR10302">
    <property type="entry name" value="SINGLE-STRANDED DNA-BINDING PROTEIN"/>
    <property type="match status" value="1"/>
</dbReference>
<accession>A0A376GVR0</accession>
<dbReference type="GO" id="GO:0009295">
    <property type="term" value="C:nucleoid"/>
    <property type="evidence" value="ECO:0007669"/>
    <property type="project" value="TreeGrafter"/>
</dbReference>
<dbReference type="PROSITE" id="PS50935">
    <property type="entry name" value="SSB"/>
    <property type="match status" value="1"/>
</dbReference>
<dbReference type="InterPro" id="IPR011344">
    <property type="entry name" value="ssDNA-bd"/>
</dbReference>
<comment type="subunit">
    <text evidence="2">Homotetramer.</text>
</comment>
<dbReference type="Pfam" id="PF00436">
    <property type="entry name" value="SSB"/>
    <property type="match status" value="1"/>
</dbReference>
<reference evidence="4 5" key="1">
    <citation type="submission" date="2018-06" db="EMBL/GenBank/DDBJ databases">
        <authorList>
            <consortium name="Pathogen Informatics"/>
            <person name="Doyle S."/>
        </authorList>
    </citation>
    <scope>NUCLEOTIDE SEQUENCE [LARGE SCALE GENOMIC DNA]</scope>
    <source>
        <strain evidence="4 5">NCTC12360</strain>
    </source>
</reference>
<gene>
    <name evidence="4" type="primary">ssb-6</name>
    <name evidence="4" type="ORF">NCTC12360_00177</name>
</gene>
<keyword evidence="1 2" id="KW-0238">DNA-binding</keyword>
<dbReference type="HAMAP" id="MF_00984">
    <property type="entry name" value="SSB"/>
    <property type="match status" value="1"/>
</dbReference>
<dbReference type="AlphaFoldDB" id="A0A376GVR0"/>
<name>A0A376GVR0_ENTGA</name>
<dbReference type="PIRSF" id="PIRSF002070">
    <property type="entry name" value="SSB"/>
    <property type="match status" value="1"/>
</dbReference>
<evidence type="ECO:0000256" key="3">
    <source>
        <dbReference type="PIRNR" id="PIRNR002070"/>
    </source>
</evidence>
<dbReference type="InterPro" id="IPR012340">
    <property type="entry name" value="NA-bd_OB-fold"/>
</dbReference>
<dbReference type="SUPFAM" id="SSF50249">
    <property type="entry name" value="Nucleic acid-binding proteins"/>
    <property type="match status" value="1"/>
</dbReference>
<dbReference type="EMBL" id="UFYW01000001">
    <property type="protein sequence ID" value="STD81762.1"/>
    <property type="molecule type" value="Genomic_DNA"/>
</dbReference>
<dbReference type="InterPro" id="IPR000424">
    <property type="entry name" value="Primosome_PriB/ssb"/>
</dbReference>
<organism evidence="4 5">
    <name type="scientific">Enterococcus gallinarum</name>
    <dbReference type="NCBI Taxonomy" id="1353"/>
    <lineage>
        <taxon>Bacteria</taxon>
        <taxon>Bacillati</taxon>
        <taxon>Bacillota</taxon>
        <taxon>Bacilli</taxon>
        <taxon>Lactobacillales</taxon>
        <taxon>Enterococcaceae</taxon>
        <taxon>Enterococcus</taxon>
    </lineage>
</organism>
<dbReference type="Proteomes" id="UP000254807">
    <property type="component" value="Unassembled WGS sequence"/>
</dbReference>
<sequence>MMNNTNLIGRLTKEPNFRYTSTGKAVANFTLAVNRNFTNDQGEREADFIPCVIWNKKAETLADHVTKGSLIGVSGRLQTRNYEDTTGARIYVIEVVVETFSLLEPKAKTKERAEQQ</sequence>
<dbReference type="NCBIfam" id="TIGR00621">
    <property type="entry name" value="ssb"/>
    <property type="match status" value="1"/>
</dbReference>
<evidence type="ECO:0000313" key="4">
    <source>
        <dbReference type="EMBL" id="STD81762.1"/>
    </source>
</evidence>
<keyword evidence="5" id="KW-1185">Reference proteome</keyword>
<evidence type="ECO:0000313" key="5">
    <source>
        <dbReference type="Proteomes" id="UP000254807"/>
    </source>
</evidence>
<dbReference type="OrthoDB" id="9809878at2"/>